<feature type="signal peptide" evidence="4">
    <location>
        <begin position="1"/>
        <end position="22"/>
    </location>
</feature>
<dbReference type="RefSeq" id="WP_268059227.1">
    <property type="nucleotide sequence ID" value="NZ_JAPOHA010000017.1"/>
</dbReference>
<reference evidence="6 7" key="1">
    <citation type="submission" date="2022-11" db="EMBL/GenBank/DDBJ databases">
        <authorList>
            <person name="Caiyu Z."/>
        </authorList>
    </citation>
    <scope>NUCLEOTIDE SEQUENCE [LARGE SCALE GENOMIC DNA]</scope>
    <source>
        <strain evidence="6 7">YR-4</strain>
    </source>
</reference>
<feature type="chain" id="PRO_5046861954" evidence="4">
    <location>
        <begin position="23"/>
        <end position="340"/>
    </location>
</feature>
<dbReference type="PROSITE" id="PS51257">
    <property type="entry name" value="PROKAR_LIPOPROTEIN"/>
    <property type="match status" value="1"/>
</dbReference>
<gene>
    <name evidence="6" type="ORF">OUY18_13125</name>
</gene>
<dbReference type="PANTHER" id="PTHR46847">
    <property type="entry name" value="D-ALLOSE-BINDING PERIPLASMIC PROTEIN-RELATED"/>
    <property type="match status" value="1"/>
</dbReference>
<evidence type="ECO:0000256" key="4">
    <source>
        <dbReference type="SAM" id="SignalP"/>
    </source>
</evidence>
<comment type="subcellular location">
    <subcellularLocation>
        <location evidence="1">Cell envelope</location>
    </subcellularLocation>
</comment>
<keyword evidence="7" id="KW-1185">Reference proteome</keyword>
<protein>
    <submittedName>
        <fullName evidence="6">Sugar ABC transporter substrate-binding protein</fullName>
    </submittedName>
</protein>
<feature type="domain" description="Periplasmic binding protein" evidence="5">
    <location>
        <begin position="57"/>
        <end position="316"/>
    </location>
</feature>
<dbReference type="CDD" id="cd01536">
    <property type="entry name" value="PBP1_ABC_sugar_binding-like"/>
    <property type="match status" value="1"/>
</dbReference>
<dbReference type="InterPro" id="IPR028082">
    <property type="entry name" value="Peripla_BP_I"/>
</dbReference>
<evidence type="ECO:0000256" key="2">
    <source>
        <dbReference type="ARBA" id="ARBA00007639"/>
    </source>
</evidence>
<evidence type="ECO:0000256" key="3">
    <source>
        <dbReference type="ARBA" id="ARBA00022729"/>
    </source>
</evidence>
<sequence>MKKLTRFTSLALALIMACSVTACSKDGSGTQSKAEEQSAASSADTSAKAEGKQKRVAVLLPGSTGYFVATKAGMDKAAKENNIKLEYSDAQWDATKQLSQVEDAITKGVDLIAVCAADADAIKPAIKSANDAGIPILAFTNAIGDDPSGKYEGLVSYVGQSEVATGALCAKIAKDMLGSKGGNIVLIEGRPGTYPQRYRRKGFTDAIKDTPNMKVVYTQTSNWEKEQALKITEDLIQKGTKFDLVFAQDDNSAIGAGKALKEAGLKDKVKVIGLGGSIDGLHALKDGVIDATTFMSAEEEGKLAIETASKSLNGEKVEPVTELKQVEVNGQNVDTFKGEW</sequence>
<evidence type="ECO:0000256" key="1">
    <source>
        <dbReference type="ARBA" id="ARBA00004196"/>
    </source>
</evidence>
<dbReference type="Pfam" id="PF13407">
    <property type="entry name" value="Peripla_BP_4"/>
    <property type="match status" value="1"/>
</dbReference>
<organism evidence="6 7">
    <name type="scientific">Caproiciproducens galactitolivorans</name>
    <dbReference type="NCBI Taxonomy" id="642589"/>
    <lineage>
        <taxon>Bacteria</taxon>
        <taxon>Bacillati</taxon>
        <taxon>Bacillota</taxon>
        <taxon>Clostridia</taxon>
        <taxon>Eubacteriales</taxon>
        <taxon>Acutalibacteraceae</taxon>
        <taxon>Caproiciproducens</taxon>
    </lineage>
</organism>
<dbReference type="EMBL" id="JAPOHA010000017">
    <property type="protein sequence ID" value="MCY1715190.1"/>
    <property type="molecule type" value="Genomic_DNA"/>
</dbReference>
<evidence type="ECO:0000313" key="7">
    <source>
        <dbReference type="Proteomes" id="UP001082703"/>
    </source>
</evidence>
<dbReference type="Gene3D" id="3.40.50.2300">
    <property type="match status" value="2"/>
</dbReference>
<accession>A0ABT4BWB0</accession>
<evidence type="ECO:0000259" key="5">
    <source>
        <dbReference type="Pfam" id="PF13407"/>
    </source>
</evidence>
<dbReference type="InterPro" id="IPR025997">
    <property type="entry name" value="SBP_2_dom"/>
</dbReference>
<dbReference type="PANTHER" id="PTHR46847:SF1">
    <property type="entry name" value="D-ALLOSE-BINDING PERIPLASMIC PROTEIN-RELATED"/>
    <property type="match status" value="1"/>
</dbReference>
<proteinExistence type="inferred from homology"/>
<keyword evidence="3 4" id="KW-0732">Signal</keyword>
<comment type="caution">
    <text evidence="6">The sequence shown here is derived from an EMBL/GenBank/DDBJ whole genome shotgun (WGS) entry which is preliminary data.</text>
</comment>
<comment type="similarity">
    <text evidence="2">Belongs to the bacterial solute-binding protein 2 family.</text>
</comment>
<dbReference type="Proteomes" id="UP001082703">
    <property type="component" value="Unassembled WGS sequence"/>
</dbReference>
<dbReference type="SUPFAM" id="SSF53822">
    <property type="entry name" value="Periplasmic binding protein-like I"/>
    <property type="match status" value="1"/>
</dbReference>
<evidence type="ECO:0000313" key="6">
    <source>
        <dbReference type="EMBL" id="MCY1715190.1"/>
    </source>
</evidence>
<name>A0ABT4BWB0_9FIRM</name>